<proteinExistence type="predicted"/>
<name>A0ACB9B8Q5_ARCLA</name>
<gene>
    <name evidence="1" type="ORF">L6452_19642</name>
</gene>
<keyword evidence="2" id="KW-1185">Reference proteome</keyword>
<reference evidence="2" key="1">
    <citation type="journal article" date="2022" name="Mol. Ecol. Resour.">
        <title>The genomes of chicory, endive, great burdock and yacon provide insights into Asteraceae palaeo-polyploidization history and plant inulin production.</title>
        <authorList>
            <person name="Fan W."/>
            <person name="Wang S."/>
            <person name="Wang H."/>
            <person name="Wang A."/>
            <person name="Jiang F."/>
            <person name="Liu H."/>
            <person name="Zhao H."/>
            <person name="Xu D."/>
            <person name="Zhang Y."/>
        </authorList>
    </citation>
    <scope>NUCLEOTIDE SEQUENCE [LARGE SCALE GENOMIC DNA]</scope>
    <source>
        <strain evidence="2">cv. Niubang</strain>
    </source>
</reference>
<evidence type="ECO:0000313" key="1">
    <source>
        <dbReference type="EMBL" id="KAI3718759.1"/>
    </source>
</evidence>
<evidence type="ECO:0000313" key="2">
    <source>
        <dbReference type="Proteomes" id="UP001055879"/>
    </source>
</evidence>
<reference evidence="1 2" key="2">
    <citation type="journal article" date="2022" name="Mol. Ecol. Resour.">
        <title>The genomes of chicory, endive, great burdock and yacon provide insights into Asteraceae paleo-polyploidization history and plant inulin production.</title>
        <authorList>
            <person name="Fan W."/>
            <person name="Wang S."/>
            <person name="Wang H."/>
            <person name="Wang A."/>
            <person name="Jiang F."/>
            <person name="Liu H."/>
            <person name="Zhao H."/>
            <person name="Xu D."/>
            <person name="Zhang Y."/>
        </authorList>
    </citation>
    <scope>NUCLEOTIDE SEQUENCE [LARGE SCALE GENOMIC DNA]</scope>
    <source>
        <strain evidence="2">cv. Niubang</strain>
    </source>
</reference>
<comment type="caution">
    <text evidence="1">The sequence shown here is derived from an EMBL/GenBank/DDBJ whole genome shotgun (WGS) entry which is preliminary data.</text>
</comment>
<dbReference type="Proteomes" id="UP001055879">
    <property type="component" value="Linkage Group LG06"/>
</dbReference>
<protein>
    <submittedName>
        <fullName evidence="1">Uncharacterized protein</fullName>
    </submittedName>
</protein>
<organism evidence="1 2">
    <name type="scientific">Arctium lappa</name>
    <name type="common">Greater burdock</name>
    <name type="synonym">Lappa major</name>
    <dbReference type="NCBI Taxonomy" id="4217"/>
    <lineage>
        <taxon>Eukaryota</taxon>
        <taxon>Viridiplantae</taxon>
        <taxon>Streptophyta</taxon>
        <taxon>Embryophyta</taxon>
        <taxon>Tracheophyta</taxon>
        <taxon>Spermatophyta</taxon>
        <taxon>Magnoliopsida</taxon>
        <taxon>eudicotyledons</taxon>
        <taxon>Gunneridae</taxon>
        <taxon>Pentapetalae</taxon>
        <taxon>asterids</taxon>
        <taxon>campanulids</taxon>
        <taxon>Asterales</taxon>
        <taxon>Asteraceae</taxon>
        <taxon>Carduoideae</taxon>
        <taxon>Cardueae</taxon>
        <taxon>Arctiinae</taxon>
        <taxon>Arctium</taxon>
    </lineage>
</organism>
<accession>A0ACB9B8Q5</accession>
<dbReference type="EMBL" id="CM042052">
    <property type="protein sequence ID" value="KAI3718759.1"/>
    <property type="molecule type" value="Genomic_DNA"/>
</dbReference>
<sequence>MNSGEPSQAEGDQDADEKDDVEITLTVSFIPTRTEPAHVSPQTADDEAEDDKNDVEEDEDEEESTIPNTDKDFQGGGDDNDEDDSSFFINTLFKPLPSTKG</sequence>